<evidence type="ECO:0000313" key="1">
    <source>
        <dbReference type="EMBL" id="REF89180.1"/>
    </source>
</evidence>
<dbReference type="AlphaFoldDB" id="A0A3D9Z4L3"/>
<protein>
    <submittedName>
        <fullName evidence="1">Methylisocitrate lyase</fullName>
    </submittedName>
</protein>
<name>A0A3D9Z4L3_9HYPH</name>
<dbReference type="PANTHER" id="PTHR42905:SF5">
    <property type="entry name" value="CARBOXYVINYL-CARBOXYPHOSPHONATE PHOSPHORYLMUTASE, CHLOROPLASTIC"/>
    <property type="match status" value="1"/>
</dbReference>
<dbReference type="PROSITE" id="PS00161">
    <property type="entry name" value="ISOCITRATE_LYASE"/>
    <property type="match status" value="1"/>
</dbReference>
<dbReference type="SUPFAM" id="SSF51621">
    <property type="entry name" value="Phosphoenolpyruvate/pyruvate domain"/>
    <property type="match status" value="1"/>
</dbReference>
<reference evidence="1 2" key="1">
    <citation type="submission" date="2018-08" db="EMBL/GenBank/DDBJ databases">
        <title>Genomic Encyclopedia of Type Strains, Phase IV (KMG-IV): sequencing the most valuable type-strain genomes for metagenomic binning, comparative biology and taxonomic classification.</title>
        <authorList>
            <person name="Goeker M."/>
        </authorList>
    </citation>
    <scope>NUCLEOTIDE SEQUENCE [LARGE SCALE GENOMIC DNA]</scope>
    <source>
        <strain evidence="1 2">BW863</strain>
    </source>
</reference>
<dbReference type="GO" id="GO:0016833">
    <property type="term" value="F:oxo-acid-lyase activity"/>
    <property type="evidence" value="ECO:0007669"/>
    <property type="project" value="UniProtKB-ARBA"/>
</dbReference>
<dbReference type="InterPro" id="IPR015813">
    <property type="entry name" value="Pyrv/PenolPyrv_kinase-like_dom"/>
</dbReference>
<proteinExistence type="predicted"/>
<dbReference type="EMBL" id="QUMO01000001">
    <property type="protein sequence ID" value="REF89180.1"/>
    <property type="molecule type" value="Genomic_DNA"/>
</dbReference>
<keyword evidence="2" id="KW-1185">Reference proteome</keyword>
<gene>
    <name evidence="1" type="ORF">DES32_0395</name>
</gene>
<comment type="caution">
    <text evidence="1">The sequence shown here is derived from an EMBL/GenBank/DDBJ whole genome shotgun (WGS) entry which is preliminary data.</text>
</comment>
<dbReference type="Proteomes" id="UP000256900">
    <property type="component" value="Unassembled WGS sequence"/>
</dbReference>
<sequence length="299" mass="31470">MAAAKTTRLKHLITRTEILVMPGVYDVISGQLVQQAGFEAAQVSGANLAACHYGVSDYSIVSLGEMIEHSGRIARALDIPVLGDADTGFGNAVNAYLAVRAFEAAGVAGINIEDQIFPKRCGHLDGKTVLPLDEAVMKVKAAAEARRDQDFIINARTDALATEGLEGVVRRGNAFLEAGATMVFVEGTSSLEQIRQAVRLIHGPVAVNLVEGGKSAQSTTFADLQDAGVARVSLPSTLMQASIHAVKAVLGRMREQGGIGGYGDMLAGFGISQNLVGAEEIRELEQRYLAPLLNNKAGA</sequence>
<dbReference type="InterPro" id="IPR018523">
    <property type="entry name" value="Isocitrate_lyase_ph_CS"/>
</dbReference>
<dbReference type="OrthoDB" id="9771433at2"/>
<dbReference type="Pfam" id="PF13714">
    <property type="entry name" value="PEP_mutase"/>
    <property type="match status" value="1"/>
</dbReference>
<dbReference type="InterPro" id="IPR040442">
    <property type="entry name" value="Pyrv_kinase-like_dom_sf"/>
</dbReference>
<dbReference type="Gene3D" id="3.20.20.60">
    <property type="entry name" value="Phosphoenolpyruvate-binding domains"/>
    <property type="match status" value="1"/>
</dbReference>
<keyword evidence="1" id="KW-0456">Lyase</keyword>
<accession>A0A3D9Z4L3</accession>
<dbReference type="InterPro" id="IPR039556">
    <property type="entry name" value="ICL/PEPM"/>
</dbReference>
<dbReference type="RefSeq" id="WP_115834987.1">
    <property type="nucleotide sequence ID" value="NZ_CP025086.1"/>
</dbReference>
<organism evidence="1 2">
    <name type="scientific">Methylovirgula ligni</name>
    <dbReference type="NCBI Taxonomy" id="569860"/>
    <lineage>
        <taxon>Bacteria</taxon>
        <taxon>Pseudomonadati</taxon>
        <taxon>Pseudomonadota</taxon>
        <taxon>Alphaproteobacteria</taxon>
        <taxon>Hyphomicrobiales</taxon>
        <taxon>Beijerinckiaceae</taxon>
        <taxon>Methylovirgula</taxon>
    </lineage>
</organism>
<dbReference type="PANTHER" id="PTHR42905">
    <property type="entry name" value="PHOSPHOENOLPYRUVATE CARBOXYLASE"/>
    <property type="match status" value="1"/>
</dbReference>
<evidence type="ECO:0000313" key="2">
    <source>
        <dbReference type="Proteomes" id="UP000256900"/>
    </source>
</evidence>
<dbReference type="CDD" id="cd00377">
    <property type="entry name" value="ICL_PEPM"/>
    <property type="match status" value="1"/>
</dbReference>